<dbReference type="SUPFAM" id="SSF56601">
    <property type="entry name" value="beta-lactamase/transpeptidase-like"/>
    <property type="match status" value="1"/>
</dbReference>
<keyword evidence="3 11" id="KW-0378">Hydrolase</keyword>
<dbReference type="GO" id="GO:0071555">
    <property type="term" value="P:cell wall organization"/>
    <property type="evidence" value="ECO:0007669"/>
    <property type="project" value="UniProtKB-KW"/>
</dbReference>
<keyword evidence="11" id="KW-0121">Carboxypeptidase</keyword>
<dbReference type="Pfam" id="PF00768">
    <property type="entry name" value="Peptidase_S11"/>
    <property type="match status" value="1"/>
</dbReference>
<sequence>MTIDDSPPLVRPRKRIGRRRRLATTITVAALLLGAGGYTVASATAPLPEASAVVNTIGPSPIGAALSPAWPAADAVGAISLLDNSDVFMSSDAGGLHTIASITKVVTALMVLDAHPLSAGESGPTIPFTTQDQAATAQIIAVGGTTLDVPIGVALSERELISGMLVASANNYAEKLALWAYGDIDSYLSATRAWLDANGLTEMTIVDSNGLEDGNVAMVENLIQLGKLALANEVVADAVSHDVIELPSIGEVKNTNPLIGDDGFTGIKTGYTVAAGYCLLFAREMPVLDETGTAGEETATVIGVVLGADSVAERGELSRVLADSVLGTVHQESILEAGTQLGTLEAPWGDLTPLVAAEDVSVRVWGSATAEWTASPVTQTTPVVAGSAVGQLTVSFVDAETPTDASSQSVDIVTDTELTDPGLWWRLTHPSLMFG</sequence>
<dbReference type="GO" id="GO:0009252">
    <property type="term" value="P:peptidoglycan biosynthetic process"/>
    <property type="evidence" value="ECO:0007669"/>
    <property type="project" value="UniProtKB-KW"/>
</dbReference>
<feature type="active site" description="Proton acceptor" evidence="7">
    <location>
        <position position="104"/>
    </location>
</feature>
<feature type="active site" evidence="7">
    <location>
        <position position="168"/>
    </location>
</feature>
<dbReference type="GO" id="GO:0006508">
    <property type="term" value="P:proteolysis"/>
    <property type="evidence" value="ECO:0007669"/>
    <property type="project" value="InterPro"/>
</dbReference>
<protein>
    <submittedName>
        <fullName evidence="11">D-alanyl-D-alanine carboxypeptidase (Penicillin-binding protein 5/6)</fullName>
        <ecNumber evidence="11">3.4.16.4</ecNumber>
    </submittedName>
</protein>
<keyword evidence="4" id="KW-0133">Cell shape</keyword>
<name>A0A7X5QZK6_9MICO</name>
<dbReference type="Proteomes" id="UP000541033">
    <property type="component" value="Unassembled WGS sequence"/>
</dbReference>
<evidence type="ECO:0000256" key="2">
    <source>
        <dbReference type="ARBA" id="ARBA00022729"/>
    </source>
</evidence>
<keyword evidence="5" id="KW-0573">Peptidoglycan synthesis</keyword>
<keyword evidence="6" id="KW-0961">Cell wall biogenesis/degradation</keyword>
<evidence type="ECO:0000313" key="12">
    <source>
        <dbReference type="Proteomes" id="UP000541033"/>
    </source>
</evidence>
<dbReference type="EC" id="3.4.16.4" evidence="11"/>
<keyword evidence="11" id="KW-0645">Protease</keyword>
<evidence type="ECO:0000259" key="10">
    <source>
        <dbReference type="Pfam" id="PF00768"/>
    </source>
</evidence>
<evidence type="ECO:0000256" key="8">
    <source>
        <dbReference type="PIRSR" id="PIRSR618044-2"/>
    </source>
</evidence>
<dbReference type="AlphaFoldDB" id="A0A7X5QZK6"/>
<keyword evidence="2" id="KW-0732">Signal</keyword>
<feature type="active site" description="Acyl-ester intermediate" evidence="7">
    <location>
        <position position="101"/>
    </location>
</feature>
<feature type="binding site" evidence="8">
    <location>
        <position position="268"/>
    </location>
    <ligand>
        <name>substrate</name>
    </ligand>
</feature>
<evidence type="ECO:0000256" key="9">
    <source>
        <dbReference type="RuleBase" id="RU004016"/>
    </source>
</evidence>
<proteinExistence type="inferred from homology"/>
<keyword evidence="12" id="KW-1185">Reference proteome</keyword>
<evidence type="ECO:0000256" key="4">
    <source>
        <dbReference type="ARBA" id="ARBA00022960"/>
    </source>
</evidence>
<dbReference type="RefSeq" id="WP_167147871.1">
    <property type="nucleotide sequence ID" value="NZ_JAAMOX010000001.1"/>
</dbReference>
<dbReference type="GO" id="GO:0009002">
    <property type="term" value="F:serine-type D-Ala-D-Ala carboxypeptidase activity"/>
    <property type="evidence" value="ECO:0007669"/>
    <property type="project" value="UniProtKB-EC"/>
</dbReference>
<feature type="domain" description="Peptidase S11 D-alanyl-D-alanine carboxypeptidase A N-terminal" evidence="10">
    <location>
        <begin position="86"/>
        <end position="309"/>
    </location>
</feature>
<gene>
    <name evidence="11" type="ORF">FHX76_000665</name>
</gene>
<comment type="caution">
    <text evidence="11">The sequence shown here is derived from an EMBL/GenBank/DDBJ whole genome shotgun (WGS) entry which is preliminary data.</text>
</comment>
<accession>A0A7X5QZK6</accession>
<dbReference type="Gene3D" id="3.40.710.10">
    <property type="entry name" value="DD-peptidase/beta-lactamase superfamily"/>
    <property type="match status" value="1"/>
</dbReference>
<reference evidence="11 12" key="1">
    <citation type="submission" date="2020-02" db="EMBL/GenBank/DDBJ databases">
        <title>Sequencing the genomes of 1000 actinobacteria strains.</title>
        <authorList>
            <person name="Klenk H.-P."/>
        </authorList>
    </citation>
    <scope>NUCLEOTIDE SEQUENCE [LARGE SCALE GENOMIC DNA]</scope>
    <source>
        <strain evidence="11 12">DSM 27960</strain>
    </source>
</reference>
<evidence type="ECO:0000256" key="7">
    <source>
        <dbReference type="PIRSR" id="PIRSR618044-1"/>
    </source>
</evidence>
<organism evidence="11 12">
    <name type="scientific">Lysinibacter cavernae</name>
    <dbReference type="NCBI Taxonomy" id="1640652"/>
    <lineage>
        <taxon>Bacteria</taxon>
        <taxon>Bacillati</taxon>
        <taxon>Actinomycetota</taxon>
        <taxon>Actinomycetes</taxon>
        <taxon>Micrococcales</taxon>
        <taxon>Microbacteriaceae</taxon>
        <taxon>Lysinibacter</taxon>
    </lineage>
</organism>
<dbReference type="InterPro" id="IPR006311">
    <property type="entry name" value="TAT_signal"/>
</dbReference>
<dbReference type="PRINTS" id="PR00725">
    <property type="entry name" value="DADACBPTASE1"/>
</dbReference>
<evidence type="ECO:0000256" key="3">
    <source>
        <dbReference type="ARBA" id="ARBA00022801"/>
    </source>
</evidence>
<comment type="similarity">
    <text evidence="1 9">Belongs to the peptidase S11 family.</text>
</comment>
<evidence type="ECO:0000256" key="6">
    <source>
        <dbReference type="ARBA" id="ARBA00023316"/>
    </source>
</evidence>
<dbReference type="GO" id="GO:0008360">
    <property type="term" value="P:regulation of cell shape"/>
    <property type="evidence" value="ECO:0007669"/>
    <property type="project" value="UniProtKB-KW"/>
</dbReference>
<evidence type="ECO:0000256" key="1">
    <source>
        <dbReference type="ARBA" id="ARBA00007164"/>
    </source>
</evidence>
<evidence type="ECO:0000313" key="11">
    <source>
        <dbReference type="EMBL" id="NIH52797.1"/>
    </source>
</evidence>
<dbReference type="InterPro" id="IPR018044">
    <property type="entry name" value="Peptidase_S11"/>
</dbReference>
<dbReference type="InterPro" id="IPR012338">
    <property type="entry name" value="Beta-lactam/transpept-like"/>
</dbReference>
<evidence type="ECO:0000256" key="5">
    <source>
        <dbReference type="ARBA" id="ARBA00022984"/>
    </source>
</evidence>
<dbReference type="PROSITE" id="PS51318">
    <property type="entry name" value="TAT"/>
    <property type="match status" value="1"/>
</dbReference>
<dbReference type="InterPro" id="IPR001967">
    <property type="entry name" value="Peptidase_S11_N"/>
</dbReference>
<dbReference type="EMBL" id="JAAMOX010000001">
    <property type="protein sequence ID" value="NIH52797.1"/>
    <property type="molecule type" value="Genomic_DNA"/>
</dbReference>